<dbReference type="GeneID" id="14870147"/>
<keyword evidence="1" id="KW-0732">Signal</keyword>
<name>F4Q2F0_CACFS</name>
<proteinExistence type="predicted"/>
<feature type="chain" id="PRO_5003316029" description="Transmembrane protein" evidence="1">
    <location>
        <begin position="21"/>
        <end position="322"/>
    </location>
</feature>
<dbReference type="KEGG" id="dfa:DFA_06837"/>
<reference evidence="3" key="1">
    <citation type="journal article" date="2011" name="Genome Res.">
        <title>Phylogeny-wide analysis of social amoeba genomes highlights ancient origins for complex intercellular communication.</title>
        <authorList>
            <person name="Heidel A.J."/>
            <person name="Lawal H.M."/>
            <person name="Felder M."/>
            <person name="Schilde C."/>
            <person name="Helps N.R."/>
            <person name="Tunggal B."/>
            <person name="Rivero F."/>
            <person name="John U."/>
            <person name="Schleicher M."/>
            <person name="Eichinger L."/>
            <person name="Platzer M."/>
            <person name="Noegel A.A."/>
            <person name="Schaap P."/>
            <person name="Gloeckner G."/>
        </authorList>
    </citation>
    <scope>NUCLEOTIDE SEQUENCE [LARGE SCALE GENOMIC DNA]</scope>
    <source>
        <strain evidence="3">SH3</strain>
    </source>
</reference>
<accession>F4Q2F0</accession>
<keyword evidence="3" id="KW-1185">Reference proteome</keyword>
<organism evidence="2 3">
    <name type="scientific">Cavenderia fasciculata</name>
    <name type="common">Slime mold</name>
    <name type="synonym">Dictyostelium fasciculatum</name>
    <dbReference type="NCBI Taxonomy" id="261658"/>
    <lineage>
        <taxon>Eukaryota</taxon>
        <taxon>Amoebozoa</taxon>
        <taxon>Evosea</taxon>
        <taxon>Eumycetozoa</taxon>
        <taxon>Dictyostelia</taxon>
        <taxon>Acytosteliales</taxon>
        <taxon>Cavenderiaceae</taxon>
        <taxon>Cavenderia</taxon>
    </lineage>
</organism>
<evidence type="ECO:0000313" key="3">
    <source>
        <dbReference type="Proteomes" id="UP000007797"/>
    </source>
</evidence>
<dbReference type="SUPFAM" id="SSF69304">
    <property type="entry name" value="Tricorn protease N-terminal domain"/>
    <property type="match status" value="1"/>
</dbReference>
<evidence type="ECO:0000313" key="2">
    <source>
        <dbReference type="EMBL" id="EGG18170.1"/>
    </source>
</evidence>
<dbReference type="Proteomes" id="UP000007797">
    <property type="component" value="Unassembled WGS sequence"/>
</dbReference>
<protein>
    <recommendedName>
        <fullName evidence="4">Transmembrane protein</fullName>
    </recommendedName>
</protein>
<dbReference type="AlphaFoldDB" id="F4Q2F0"/>
<gene>
    <name evidence="2" type="ORF">DFA_06837</name>
</gene>
<dbReference type="RefSeq" id="XP_004366211.1">
    <property type="nucleotide sequence ID" value="XM_004366154.1"/>
</dbReference>
<feature type="signal peptide" evidence="1">
    <location>
        <begin position="1"/>
        <end position="20"/>
    </location>
</feature>
<dbReference type="EMBL" id="GL883020">
    <property type="protein sequence ID" value="EGG18170.1"/>
    <property type="molecule type" value="Genomic_DNA"/>
</dbReference>
<evidence type="ECO:0000256" key="1">
    <source>
        <dbReference type="SAM" id="SignalP"/>
    </source>
</evidence>
<evidence type="ECO:0008006" key="4">
    <source>
        <dbReference type="Google" id="ProtNLM"/>
    </source>
</evidence>
<sequence length="322" mass="35985">MKLIILSTLLLLFCLGSINGQSSPMMIFNQQPDMNIEYLEIDIYSGQVLKNQSIVNNAGVKILKYLQVVDPFVTFFTTNGTNYQIYSFNVNTNEFINTFNSTTNFLNEPTFSDQPYGYFSQQTKTAYFPGLAGTGFETVALLPYSFSTDYPSKTPIALGPTQLNRSSQFNSVPTCAFDGIDYFYVYFSIGEYTGISEFSLLGSTAKQVILSTKGRQIQGTEQLFMVYGQLYYCVLENGVGVTVSLLNLDNGEVDIIYKDLNPEYQNTFQPFVLNKIAGSITILVKTSDNKILSTIIFSNQSTKQFTFDNVIPVNSNIIIPGF</sequence>